<proteinExistence type="predicted"/>
<reference evidence="2" key="1">
    <citation type="journal article" date="2014" name="Genome Biol.">
        <title>Genome analysis of a major urban malaria vector mosquito, Anopheles stephensi.</title>
        <authorList>
            <person name="Jiang X."/>
            <person name="Peery A."/>
            <person name="Hall A.B."/>
            <person name="Sharma A."/>
            <person name="Chen X.G."/>
            <person name="Waterhouse R.M."/>
            <person name="Komissarov A."/>
            <person name="Riehle M.M."/>
            <person name="Shouche Y."/>
            <person name="Sharakhova M.V."/>
            <person name="Lawson D."/>
            <person name="Pakpour N."/>
            <person name="Arensburger P."/>
            <person name="Davidson V.L."/>
            <person name="Eiglmeier K."/>
            <person name="Emrich S."/>
            <person name="George P."/>
            <person name="Kennedy R.C."/>
            <person name="Mane S.P."/>
            <person name="Maslen G."/>
            <person name="Oringanje C."/>
            <person name="Qi Y."/>
            <person name="Settlage R."/>
            <person name="Tojo M."/>
            <person name="Tubio J.M."/>
            <person name="Unger M.F."/>
            <person name="Wang B."/>
            <person name="Vernick K.D."/>
            <person name="Ribeiro J.M."/>
            <person name="James A.A."/>
            <person name="Michel K."/>
            <person name="Riehle M.A."/>
            <person name="Luckhart S."/>
            <person name="Sharakhov I.V."/>
            <person name="Tu Z."/>
        </authorList>
    </citation>
    <scope>NUCLEOTIDE SEQUENCE [LARGE SCALE GENOMIC DNA]</scope>
    <source>
        <strain evidence="2">Indian</strain>
    </source>
</reference>
<evidence type="ECO:0000313" key="2">
    <source>
        <dbReference type="Proteomes" id="UP000076408"/>
    </source>
</evidence>
<keyword evidence="2" id="KW-1185">Reference proteome</keyword>
<evidence type="ECO:0000313" key="1">
    <source>
        <dbReference type="EnsemblMetazoa" id="ASTEI11194-PA"/>
    </source>
</evidence>
<dbReference type="VEuPathDB" id="VectorBase:ASTEI11194"/>
<reference evidence="1" key="2">
    <citation type="submission" date="2020-05" db="UniProtKB">
        <authorList>
            <consortium name="EnsemblMetazoa"/>
        </authorList>
    </citation>
    <scope>IDENTIFICATION</scope>
    <source>
        <strain evidence="1">Indian</strain>
    </source>
</reference>
<dbReference type="AlphaFoldDB" id="A0A182YRV8"/>
<dbReference type="Proteomes" id="UP000076408">
    <property type="component" value="Unassembled WGS sequence"/>
</dbReference>
<dbReference type="EnsemblMetazoa" id="ASTEI11194-RA">
    <property type="protein sequence ID" value="ASTEI11194-PA"/>
    <property type="gene ID" value="ASTEI11194"/>
</dbReference>
<protein>
    <submittedName>
        <fullName evidence="1">Uncharacterized protein</fullName>
    </submittedName>
</protein>
<sequence>MALQCTEYQRRILWEIFHFPYIRYPPSSSHQGTVTFATCPSKPITGAIEILTRESRLMSGRYETGLLWKHDGFRLPCNNVTALRRYHCLRKKMERDTALAAAIKDKMREYE</sequence>
<accession>A0A182YRV8</accession>
<dbReference type="STRING" id="30069.A0A182YRV8"/>
<name>A0A182YRV8_ANOST</name>
<organism evidence="1 2">
    <name type="scientific">Anopheles stephensi</name>
    <name type="common">Indo-Pakistan malaria mosquito</name>
    <dbReference type="NCBI Taxonomy" id="30069"/>
    <lineage>
        <taxon>Eukaryota</taxon>
        <taxon>Metazoa</taxon>
        <taxon>Ecdysozoa</taxon>
        <taxon>Arthropoda</taxon>
        <taxon>Hexapoda</taxon>
        <taxon>Insecta</taxon>
        <taxon>Pterygota</taxon>
        <taxon>Neoptera</taxon>
        <taxon>Endopterygota</taxon>
        <taxon>Diptera</taxon>
        <taxon>Nematocera</taxon>
        <taxon>Culicoidea</taxon>
        <taxon>Culicidae</taxon>
        <taxon>Anophelinae</taxon>
        <taxon>Anopheles</taxon>
    </lineage>
</organism>